<dbReference type="AlphaFoldDB" id="A0A0F8XYT3"/>
<protein>
    <submittedName>
        <fullName evidence="1">Uncharacterized protein</fullName>
    </submittedName>
</protein>
<reference evidence="1" key="1">
    <citation type="journal article" date="2015" name="Nature">
        <title>Complex archaea that bridge the gap between prokaryotes and eukaryotes.</title>
        <authorList>
            <person name="Spang A."/>
            <person name="Saw J.H."/>
            <person name="Jorgensen S.L."/>
            <person name="Zaremba-Niedzwiedzka K."/>
            <person name="Martijn J."/>
            <person name="Lind A.E."/>
            <person name="van Eijk R."/>
            <person name="Schleper C."/>
            <person name="Guy L."/>
            <person name="Ettema T.J."/>
        </authorList>
    </citation>
    <scope>NUCLEOTIDE SEQUENCE</scope>
</reference>
<accession>A0A0F8XYT3</accession>
<gene>
    <name evidence="1" type="ORF">LCGC14_3158280</name>
</gene>
<name>A0A0F8XYT3_9ZZZZ</name>
<organism evidence="1">
    <name type="scientific">marine sediment metagenome</name>
    <dbReference type="NCBI Taxonomy" id="412755"/>
    <lineage>
        <taxon>unclassified sequences</taxon>
        <taxon>metagenomes</taxon>
        <taxon>ecological metagenomes</taxon>
    </lineage>
</organism>
<evidence type="ECO:0000313" key="1">
    <source>
        <dbReference type="EMBL" id="KKK47134.1"/>
    </source>
</evidence>
<proteinExistence type="predicted"/>
<dbReference type="EMBL" id="LAZR01069734">
    <property type="protein sequence ID" value="KKK47134.1"/>
    <property type="molecule type" value="Genomic_DNA"/>
</dbReference>
<comment type="caution">
    <text evidence="1">The sequence shown here is derived from an EMBL/GenBank/DDBJ whole genome shotgun (WGS) entry which is preliminary data.</text>
</comment>
<sequence>MNSMAIEINIDRLKNAQKLISNLPNTPIVGSELPRILSILCEASLEAYVQTIIIKEKLQELEDVEQE</sequence>